<dbReference type="EMBL" id="JARKIB010000021">
    <property type="protein sequence ID" value="KAJ7767787.1"/>
    <property type="molecule type" value="Genomic_DNA"/>
</dbReference>
<sequence>MLVRLEKRYKDCDQPVFLAALILNPFEELACFGPNANLNHLKCLTMVVRLYCRVMSRPDNDTPEEGKAKERQVSKAFNFMQYLSGSRDFKDFNAKEWEKTYETPTQSEETLLAGAGQNKCLARSAARAHWTT</sequence>
<organism evidence="1 2">
    <name type="scientific">Mycena metata</name>
    <dbReference type="NCBI Taxonomy" id="1033252"/>
    <lineage>
        <taxon>Eukaryota</taxon>
        <taxon>Fungi</taxon>
        <taxon>Dikarya</taxon>
        <taxon>Basidiomycota</taxon>
        <taxon>Agaricomycotina</taxon>
        <taxon>Agaricomycetes</taxon>
        <taxon>Agaricomycetidae</taxon>
        <taxon>Agaricales</taxon>
        <taxon>Marasmiineae</taxon>
        <taxon>Mycenaceae</taxon>
        <taxon>Mycena</taxon>
    </lineage>
</organism>
<protein>
    <submittedName>
        <fullName evidence="1">Uncharacterized protein</fullName>
    </submittedName>
</protein>
<dbReference type="AlphaFoldDB" id="A0AAD7JM36"/>
<evidence type="ECO:0000313" key="1">
    <source>
        <dbReference type="EMBL" id="KAJ7767787.1"/>
    </source>
</evidence>
<dbReference type="Proteomes" id="UP001215598">
    <property type="component" value="Unassembled WGS sequence"/>
</dbReference>
<reference evidence="1" key="1">
    <citation type="submission" date="2023-03" db="EMBL/GenBank/DDBJ databases">
        <title>Massive genome expansion in bonnet fungi (Mycena s.s.) driven by repeated elements and novel gene families across ecological guilds.</title>
        <authorList>
            <consortium name="Lawrence Berkeley National Laboratory"/>
            <person name="Harder C.B."/>
            <person name="Miyauchi S."/>
            <person name="Viragh M."/>
            <person name="Kuo A."/>
            <person name="Thoen E."/>
            <person name="Andreopoulos B."/>
            <person name="Lu D."/>
            <person name="Skrede I."/>
            <person name="Drula E."/>
            <person name="Henrissat B."/>
            <person name="Morin E."/>
            <person name="Kohler A."/>
            <person name="Barry K."/>
            <person name="LaButti K."/>
            <person name="Morin E."/>
            <person name="Salamov A."/>
            <person name="Lipzen A."/>
            <person name="Mereny Z."/>
            <person name="Hegedus B."/>
            <person name="Baldrian P."/>
            <person name="Stursova M."/>
            <person name="Weitz H."/>
            <person name="Taylor A."/>
            <person name="Grigoriev I.V."/>
            <person name="Nagy L.G."/>
            <person name="Martin F."/>
            <person name="Kauserud H."/>
        </authorList>
    </citation>
    <scope>NUCLEOTIDE SEQUENCE</scope>
    <source>
        <strain evidence="1">CBHHK182m</strain>
    </source>
</reference>
<accession>A0AAD7JM36</accession>
<proteinExistence type="predicted"/>
<gene>
    <name evidence="1" type="ORF">B0H16DRAFT_1882474</name>
</gene>
<name>A0AAD7JM36_9AGAR</name>
<evidence type="ECO:0000313" key="2">
    <source>
        <dbReference type="Proteomes" id="UP001215598"/>
    </source>
</evidence>
<comment type="caution">
    <text evidence="1">The sequence shown here is derived from an EMBL/GenBank/DDBJ whole genome shotgun (WGS) entry which is preliminary data.</text>
</comment>
<keyword evidence="2" id="KW-1185">Reference proteome</keyword>